<dbReference type="InterPro" id="IPR011989">
    <property type="entry name" value="ARM-like"/>
</dbReference>
<reference evidence="1 2" key="1">
    <citation type="submission" date="2019-11" db="EMBL/GenBank/DDBJ databases">
        <title>Pedobacter petrophilus genome.</title>
        <authorList>
            <person name="Feldbauer M.J."/>
            <person name="Newman J.D."/>
        </authorList>
    </citation>
    <scope>NUCLEOTIDE SEQUENCE [LARGE SCALE GENOMIC DNA]</scope>
    <source>
        <strain evidence="1 2">LMG 29686</strain>
    </source>
</reference>
<keyword evidence="2" id="KW-1185">Reference proteome</keyword>
<protein>
    <recommendedName>
        <fullName evidence="3">HEAT repeat domain-containing protein</fullName>
    </recommendedName>
</protein>
<organism evidence="1 2">
    <name type="scientific">Pedobacter petrophilus</name>
    <dbReference type="NCBI Taxonomy" id="1908241"/>
    <lineage>
        <taxon>Bacteria</taxon>
        <taxon>Pseudomonadati</taxon>
        <taxon>Bacteroidota</taxon>
        <taxon>Sphingobacteriia</taxon>
        <taxon>Sphingobacteriales</taxon>
        <taxon>Sphingobacteriaceae</taxon>
        <taxon>Pedobacter</taxon>
    </lineage>
</organism>
<dbReference type="RefSeq" id="WP_154281371.1">
    <property type="nucleotide sequence ID" value="NZ_JBHUJQ010000001.1"/>
</dbReference>
<proteinExistence type="predicted"/>
<evidence type="ECO:0000313" key="1">
    <source>
        <dbReference type="EMBL" id="MRX77132.1"/>
    </source>
</evidence>
<dbReference type="EMBL" id="WKKH01000020">
    <property type="protein sequence ID" value="MRX77132.1"/>
    <property type="molecule type" value="Genomic_DNA"/>
</dbReference>
<dbReference type="Gene3D" id="1.25.10.10">
    <property type="entry name" value="Leucine-rich Repeat Variant"/>
    <property type="match status" value="1"/>
</dbReference>
<dbReference type="Proteomes" id="UP000487757">
    <property type="component" value="Unassembled WGS sequence"/>
</dbReference>
<sequence>MELSNLKQIYYKLLEEYDGVVAIEFVRDLSQLNDYESIDFHYKILKNSENIYLFHRIRAGFEKHGEEGKTFLLDKINIETDPDLKAEALFILGTMDCVEVKPIAISFLQSKNYKEQYYGIIVIGWLGKSEDIVILENELTNNKNLELRAYAATALRQIAFSNSRLNKKIAGAYSRAYQSEADEIVRKTIIVCFQDLIKVKFGLRELQTGEITGDLNLAEPKFKKALTNYLA</sequence>
<dbReference type="SUPFAM" id="SSF48371">
    <property type="entry name" value="ARM repeat"/>
    <property type="match status" value="1"/>
</dbReference>
<evidence type="ECO:0000313" key="2">
    <source>
        <dbReference type="Proteomes" id="UP000487757"/>
    </source>
</evidence>
<gene>
    <name evidence="1" type="ORF">GJU39_13650</name>
</gene>
<dbReference type="AlphaFoldDB" id="A0A7K0G0J2"/>
<comment type="caution">
    <text evidence="1">The sequence shown here is derived from an EMBL/GenBank/DDBJ whole genome shotgun (WGS) entry which is preliminary data.</text>
</comment>
<evidence type="ECO:0008006" key="3">
    <source>
        <dbReference type="Google" id="ProtNLM"/>
    </source>
</evidence>
<dbReference type="InterPro" id="IPR016024">
    <property type="entry name" value="ARM-type_fold"/>
</dbReference>
<accession>A0A7K0G0J2</accession>
<dbReference type="OrthoDB" id="1078912at2"/>
<name>A0A7K0G0J2_9SPHI</name>